<comment type="caution">
    <text evidence="2">The sequence shown here is derived from an EMBL/GenBank/DDBJ whole genome shotgun (WGS) entry which is preliminary data.</text>
</comment>
<gene>
    <name evidence="2" type="ORF">CBYS24578_00007195</name>
</gene>
<name>A0A9N9UJX9_9HYPO</name>
<accession>A0A9N9UJX9</accession>
<evidence type="ECO:0000256" key="1">
    <source>
        <dbReference type="SAM" id="MobiDB-lite"/>
    </source>
</evidence>
<protein>
    <submittedName>
        <fullName evidence="2">Uncharacterized protein</fullName>
    </submittedName>
</protein>
<evidence type="ECO:0000313" key="2">
    <source>
        <dbReference type="EMBL" id="CAG9990969.1"/>
    </source>
</evidence>
<dbReference type="AlphaFoldDB" id="A0A9N9UJX9"/>
<dbReference type="OrthoDB" id="5137215at2759"/>
<dbReference type="Proteomes" id="UP000754883">
    <property type="component" value="Unassembled WGS sequence"/>
</dbReference>
<reference evidence="3" key="1">
    <citation type="submission" date="2019-06" db="EMBL/GenBank/DDBJ databases">
        <authorList>
            <person name="Broberg M."/>
        </authorList>
    </citation>
    <scope>NUCLEOTIDE SEQUENCE [LARGE SCALE GENOMIC DNA]</scope>
</reference>
<feature type="region of interest" description="Disordered" evidence="1">
    <location>
        <begin position="1"/>
        <end position="40"/>
    </location>
</feature>
<sequence length="130" mass="14006">MTQTVLPSATAPPVYDAASGVPDVTEKQQQICPRHGASTTPTIDKHLRQFHVNDRLQALAPGTTALDGQGCTRCTVEAVTSVLSGYTRDLKAAKKSGQLTKQERKAMKAEAKAMSKEIKKDLKATWKKAA</sequence>
<organism evidence="2 3">
    <name type="scientific">Clonostachys byssicola</name>
    <dbReference type="NCBI Taxonomy" id="160290"/>
    <lineage>
        <taxon>Eukaryota</taxon>
        <taxon>Fungi</taxon>
        <taxon>Dikarya</taxon>
        <taxon>Ascomycota</taxon>
        <taxon>Pezizomycotina</taxon>
        <taxon>Sordariomycetes</taxon>
        <taxon>Hypocreomycetidae</taxon>
        <taxon>Hypocreales</taxon>
        <taxon>Bionectriaceae</taxon>
        <taxon>Clonostachys</taxon>
    </lineage>
</organism>
<keyword evidence="3" id="KW-1185">Reference proteome</keyword>
<feature type="compositionally biased region" description="Polar residues" evidence="1">
    <location>
        <begin position="27"/>
        <end position="40"/>
    </location>
</feature>
<evidence type="ECO:0000313" key="3">
    <source>
        <dbReference type="Proteomes" id="UP000754883"/>
    </source>
</evidence>
<dbReference type="EMBL" id="CABFNO020001476">
    <property type="protein sequence ID" value="CAG9990969.1"/>
    <property type="molecule type" value="Genomic_DNA"/>
</dbReference>
<proteinExistence type="predicted"/>
<reference evidence="2 3" key="2">
    <citation type="submission" date="2021-10" db="EMBL/GenBank/DDBJ databases">
        <authorList>
            <person name="Piombo E."/>
        </authorList>
    </citation>
    <scope>NUCLEOTIDE SEQUENCE [LARGE SCALE GENOMIC DNA]</scope>
</reference>